<dbReference type="Gene3D" id="3.30.450.20">
    <property type="entry name" value="PAS domain"/>
    <property type="match status" value="1"/>
</dbReference>
<dbReference type="SMART" id="SM00062">
    <property type="entry name" value="PBPb"/>
    <property type="match status" value="1"/>
</dbReference>
<accession>A0ABY6AD27</accession>
<dbReference type="InterPro" id="IPR001638">
    <property type="entry name" value="Solute-binding_3/MltF_N"/>
</dbReference>
<keyword evidence="3" id="KW-0812">Transmembrane</keyword>
<gene>
    <name evidence="5" type="ORF">HUF19_13350</name>
</gene>
<dbReference type="Pfam" id="PF00497">
    <property type="entry name" value="SBP_bac_3"/>
    <property type="match status" value="1"/>
</dbReference>
<dbReference type="RefSeq" id="WP_260997084.1">
    <property type="nucleotide sequence ID" value="NZ_CP054475.1"/>
</dbReference>
<dbReference type="PANTHER" id="PTHR35936:SF19">
    <property type="entry name" value="AMINO-ACID-BINDING PROTEIN YXEM-RELATED"/>
    <property type="match status" value="1"/>
</dbReference>
<evidence type="ECO:0000256" key="2">
    <source>
        <dbReference type="ARBA" id="ARBA00022729"/>
    </source>
</evidence>
<feature type="transmembrane region" description="Helical" evidence="3">
    <location>
        <begin position="20"/>
        <end position="44"/>
    </location>
</feature>
<reference evidence="6" key="1">
    <citation type="submission" date="2020-06" db="EMBL/GenBank/DDBJ databases">
        <title>Thalassolituus marinus alknpb1M-1, a hydrocarbon-degrading bacterium isolated from the deep-sea overlying water using an in-situ strategy from the South China Sea basin.</title>
        <authorList>
            <person name="Dong C."/>
            <person name="Chen Y."/>
            <person name="Shao Z."/>
        </authorList>
    </citation>
    <scope>NUCLEOTIDE SEQUENCE [LARGE SCALE GENOMIC DNA]</scope>
    <source>
        <strain evidence="6">alknpb1M-1</strain>
    </source>
</reference>
<protein>
    <submittedName>
        <fullName evidence="5">Transporter substrate-binding domain-containing protein</fullName>
    </submittedName>
</protein>
<evidence type="ECO:0000313" key="5">
    <source>
        <dbReference type="EMBL" id="UXD88349.1"/>
    </source>
</evidence>
<sequence length="629" mass="70660">MTQQDKTDTPLPETEASLQFRLVVAVILVTLVTAAVALGLHYYFSRAMALDSAMARYQQTASATRDYLKNLDNNAAQTARVLAQYPQLVAGDWVNPATLPLFAEVMRNNPVMYAVYIGFNNGDVFELVNLNSSEAVRRHLKAAPADRWVVISVRGKGDQRRRRFEFYDGQMQQTFAREEISDYNASQRLWFTSAQSGTVHKTQPYLFQHLQAPGQSYSIRVAGGKAVLAVDIAFSTLAAHLRSQPLSLDGEIYLYQQSGEIIASNSSVWNEDRLPDTGPFALSEAQENYIKSLGRLRISNETDWPPIDFAVSAEPRGYSIDLLRLIAQMTGLNIEFVNGYAWPELMELFRRKELDILQPVLSRQALPGVMTQAFLQLPYALAQRAQDAAIQDLQQLNGKILAIPAGWSVAQVIRSNYPQITLLSTTNTREALEAVKQGRADAALDMELILRNTADQYFIGDLRFSKQVTGTGLLPQGLKLLLQDELAPLAAILDQVLASITPEARAFLQEKWLAADENERKIMPAVVPYEQLITMAHNSTSQNRLEKTHINGREHYIFASSFDHFQSPREHLAFVISEERLFAASSREIWWSVLIIAAVWLLSMPLILLFFVFRPLRNFHSAVAADNHD</sequence>
<keyword evidence="3" id="KW-0472">Membrane</keyword>
<name>A0ABY6AD27_9GAMM</name>
<keyword evidence="3" id="KW-1133">Transmembrane helix</keyword>
<evidence type="ECO:0000259" key="4">
    <source>
        <dbReference type="SMART" id="SM00062"/>
    </source>
</evidence>
<dbReference type="EMBL" id="CP054475">
    <property type="protein sequence ID" value="UXD88349.1"/>
    <property type="molecule type" value="Genomic_DNA"/>
</dbReference>
<dbReference type="PANTHER" id="PTHR35936">
    <property type="entry name" value="MEMBRANE-BOUND LYTIC MUREIN TRANSGLYCOSYLASE F"/>
    <property type="match status" value="1"/>
</dbReference>
<evidence type="ECO:0000313" key="6">
    <source>
        <dbReference type="Proteomes" id="UP001065322"/>
    </source>
</evidence>
<feature type="transmembrane region" description="Helical" evidence="3">
    <location>
        <begin position="589"/>
        <end position="613"/>
    </location>
</feature>
<dbReference type="Proteomes" id="UP001065322">
    <property type="component" value="Chromosome"/>
</dbReference>
<keyword evidence="2" id="KW-0732">Signal</keyword>
<proteinExistence type="inferred from homology"/>
<comment type="similarity">
    <text evidence="1">Belongs to the bacterial solute-binding protein 3 family.</text>
</comment>
<feature type="domain" description="Solute-binding protein family 3/N-terminal" evidence="4">
    <location>
        <begin position="295"/>
        <end position="516"/>
    </location>
</feature>
<organism evidence="5 6">
    <name type="scientific">Thalassolituus hydrocarboniclasticus</name>
    <dbReference type="NCBI Taxonomy" id="2742796"/>
    <lineage>
        <taxon>Bacteria</taxon>
        <taxon>Pseudomonadati</taxon>
        <taxon>Pseudomonadota</taxon>
        <taxon>Gammaproteobacteria</taxon>
        <taxon>Oceanospirillales</taxon>
        <taxon>Oceanospirillaceae</taxon>
        <taxon>Thalassolituus</taxon>
    </lineage>
</organism>
<evidence type="ECO:0000256" key="1">
    <source>
        <dbReference type="ARBA" id="ARBA00010333"/>
    </source>
</evidence>
<dbReference type="CDD" id="cd01007">
    <property type="entry name" value="PBP2_BvgS_HisK_like"/>
    <property type="match status" value="1"/>
</dbReference>
<evidence type="ECO:0000256" key="3">
    <source>
        <dbReference type="SAM" id="Phobius"/>
    </source>
</evidence>
<keyword evidence="6" id="KW-1185">Reference proteome</keyword>
<dbReference type="Gene3D" id="3.40.190.10">
    <property type="entry name" value="Periplasmic binding protein-like II"/>
    <property type="match status" value="2"/>
</dbReference>
<dbReference type="SUPFAM" id="SSF53850">
    <property type="entry name" value="Periplasmic binding protein-like II"/>
    <property type="match status" value="1"/>
</dbReference>